<dbReference type="PROSITE" id="PS50222">
    <property type="entry name" value="EF_HAND_2"/>
    <property type="match status" value="1"/>
</dbReference>
<feature type="domain" description="EF-hand" evidence="2">
    <location>
        <begin position="52"/>
        <end position="74"/>
    </location>
</feature>
<evidence type="ECO:0000256" key="1">
    <source>
        <dbReference type="ARBA" id="ARBA00022837"/>
    </source>
</evidence>
<dbReference type="SUPFAM" id="SSF47473">
    <property type="entry name" value="EF-hand"/>
    <property type="match status" value="1"/>
</dbReference>
<dbReference type="InterPro" id="IPR018247">
    <property type="entry name" value="EF_Hand_1_Ca_BS"/>
</dbReference>
<dbReference type="InterPro" id="IPR002048">
    <property type="entry name" value="EF_hand_dom"/>
</dbReference>
<feature type="non-terminal residue" evidence="3">
    <location>
        <position position="1"/>
    </location>
</feature>
<dbReference type="GO" id="GO:0005509">
    <property type="term" value="F:calcium ion binding"/>
    <property type="evidence" value="ECO:0007669"/>
    <property type="project" value="InterPro"/>
</dbReference>
<dbReference type="Gene3D" id="1.10.238.10">
    <property type="entry name" value="EF-hand"/>
    <property type="match status" value="1"/>
</dbReference>
<keyword evidence="1" id="KW-0106">Calcium</keyword>
<dbReference type="Pfam" id="PF13202">
    <property type="entry name" value="EF-hand_5"/>
    <property type="match status" value="2"/>
</dbReference>
<sequence>FALSALIMTAESEFDDRLFEPMMLNRFTELDRNHDGTIDPKEEGMIFKDGWDINKDGKITKAEFLQKAKEEYYA</sequence>
<evidence type="ECO:0000313" key="3">
    <source>
        <dbReference type="EMBL" id="CEK59930.1"/>
    </source>
</evidence>
<dbReference type="AlphaFoldDB" id="A0A0B6YWW7"/>
<organism evidence="3">
    <name type="scientific">Arion vulgaris</name>
    <dbReference type="NCBI Taxonomy" id="1028688"/>
    <lineage>
        <taxon>Eukaryota</taxon>
        <taxon>Metazoa</taxon>
        <taxon>Spiralia</taxon>
        <taxon>Lophotrochozoa</taxon>
        <taxon>Mollusca</taxon>
        <taxon>Gastropoda</taxon>
        <taxon>Heterobranchia</taxon>
        <taxon>Euthyneura</taxon>
        <taxon>Panpulmonata</taxon>
        <taxon>Eupulmonata</taxon>
        <taxon>Stylommatophora</taxon>
        <taxon>Helicina</taxon>
        <taxon>Arionoidea</taxon>
        <taxon>Arionidae</taxon>
        <taxon>Arion</taxon>
    </lineage>
</organism>
<evidence type="ECO:0000259" key="2">
    <source>
        <dbReference type="PROSITE" id="PS50222"/>
    </source>
</evidence>
<reference evidence="3" key="1">
    <citation type="submission" date="2014-12" db="EMBL/GenBank/DDBJ databases">
        <title>Insight into the proteome of Arion vulgaris.</title>
        <authorList>
            <person name="Aradska J."/>
            <person name="Bulat T."/>
            <person name="Smidak R."/>
            <person name="Sarate P."/>
            <person name="Gangsoo J."/>
            <person name="Sialana F."/>
            <person name="Bilban M."/>
            <person name="Lubec G."/>
        </authorList>
    </citation>
    <scope>NUCLEOTIDE SEQUENCE</scope>
    <source>
        <tissue evidence="3">Skin</tissue>
    </source>
</reference>
<accession>A0A0B6YWW7</accession>
<dbReference type="PROSITE" id="PS00018">
    <property type="entry name" value="EF_HAND_1"/>
    <property type="match status" value="1"/>
</dbReference>
<proteinExistence type="predicted"/>
<gene>
    <name evidence="3" type="primary">ORF37880</name>
</gene>
<dbReference type="EMBL" id="HACG01013065">
    <property type="protein sequence ID" value="CEK59930.1"/>
    <property type="molecule type" value="Transcribed_RNA"/>
</dbReference>
<name>A0A0B6YWW7_9EUPU</name>
<protein>
    <recommendedName>
        <fullName evidence="2">EF-hand domain-containing protein</fullName>
    </recommendedName>
</protein>
<dbReference type="InterPro" id="IPR011992">
    <property type="entry name" value="EF-hand-dom_pair"/>
</dbReference>